<proteinExistence type="predicted"/>
<evidence type="ECO:0000259" key="2">
    <source>
        <dbReference type="Pfam" id="PF01494"/>
    </source>
</evidence>
<reference evidence="3 4" key="1">
    <citation type="submission" date="2019-03" db="EMBL/GenBank/DDBJ databases">
        <title>Draft genome sequences of novel Actinobacteria.</title>
        <authorList>
            <person name="Sahin N."/>
            <person name="Ay H."/>
            <person name="Saygin H."/>
        </authorList>
    </citation>
    <scope>NUCLEOTIDE SEQUENCE [LARGE SCALE GENOMIC DNA]</scope>
    <source>
        <strain evidence="3 4">7K502</strain>
    </source>
</reference>
<comment type="caution">
    <text evidence="3">The sequence shown here is derived from an EMBL/GenBank/DDBJ whole genome shotgun (WGS) entry which is preliminary data.</text>
</comment>
<protein>
    <submittedName>
        <fullName evidence="3">FAD-dependent monooxygenase</fullName>
    </submittedName>
</protein>
<keyword evidence="4" id="KW-1185">Reference proteome</keyword>
<accession>A0A4R4Y5P9</accession>
<name>A0A4R4Y5P9_9PSEU</name>
<dbReference type="Gene3D" id="3.50.50.60">
    <property type="entry name" value="FAD/NAD(P)-binding domain"/>
    <property type="match status" value="2"/>
</dbReference>
<dbReference type="InterPro" id="IPR036188">
    <property type="entry name" value="FAD/NAD-bd_sf"/>
</dbReference>
<evidence type="ECO:0000313" key="4">
    <source>
        <dbReference type="Proteomes" id="UP000294947"/>
    </source>
</evidence>
<dbReference type="PANTHER" id="PTHR43476">
    <property type="entry name" value="3-(3-HYDROXY-PHENYL)PROPIONATE/3-HYDROXYCINNAMIC ACID HYDROXYLASE"/>
    <property type="match status" value="1"/>
</dbReference>
<sequence length="423" mass="45796">MAESSATYDVVVAGAGVGGLAAAHALGARGLRVLLLEKQRQPVAIAKGEVLQPSSIRILREWGVLPELRDRGAVQLDRLVIREADGREVMVFDYAALAGQGHHLLSHDYSEILGVLADGLADEVEWRRGALVKDLSRDASGRTDGVVVGEGDRTYEVRAPLVVAADGLSSRLRKLAGITTDPVEYAHRLASFELSGGPELPSEVSAYLTDRGLRLLYPLPGNRIRLYVQVGADELRGIKKDELTAWCDGLAADAPSLRPLLDSLRASLDTRQLLKLWRFTASRMSVPGLAMVGESAHAVHPMAAQGMNTAIADAHALAGLVGDGPLQKSAVDAALASYQKERAGWVRHIDRMSHDATRMITDTSWAGKVIGRRMLRHTSRNSRLRYVATYNMAGLGIRPFTVLDRMHQLGLPDPRAGRTPAWA</sequence>
<dbReference type="RefSeq" id="WP_132493296.1">
    <property type="nucleotide sequence ID" value="NZ_SMKW01000075.1"/>
</dbReference>
<dbReference type="PRINTS" id="PR00420">
    <property type="entry name" value="RNGMNOXGNASE"/>
</dbReference>
<dbReference type="GO" id="GO:0071949">
    <property type="term" value="F:FAD binding"/>
    <property type="evidence" value="ECO:0007669"/>
    <property type="project" value="InterPro"/>
</dbReference>
<dbReference type="Pfam" id="PF01494">
    <property type="entry name" value="FAD_binding_3"/>
    <property type="match status" value="1"/>
</dbReference>
<organism evidence="3 4">
    <name type="scientific">Saccharopolyspora elongata</name>
    <dbReference type="NCBI Taxonomy" id="2530387"/>
    <lineage>
        <taxon>Bacteria</taxon>
        <taxon>Bacillati</taxon>
        <taxon>Actinomycetota</taxon>
        <taxon>Actinomycetes</taxon>
        <taxon>Pseudonocardiales</taxon>
        <taxon>Pseudonocardiaceae</taxon>
        <taxon>Saccharopolyspora</taxon>
    </lineage>
</organism>
<dbReference type="GO" id="GO:0004497">
    <property type="term" value="F:monooxygenase activity"/>
    <property type="evidence" value="ECO:0007669"/>
    <property type="project" value="UniProtKB-KW"/>
</dbReference>
<dbReference type="Proteomes" id="UP000294947">
    <property type="component" value="Unassembled WGS sequence"/>
</dbReference>
<keyword evidence="3" id="KW-0503">Monooxygenase</keyword>
<gene>
    <name evidence="3" type="ORF">E1288_36725</name>
</gene>
<dbReference type="AlphaFoldDB" id="A0A4R4Y5P9"/>
<dbReference type="InterPro" id="IPR002938">
    <property type="entry name" value="FAD-bd"/>
</dbReference>
<dbReference type="OrthoDB" id="9769565at2"/>
<keyword evidence="1" id="KW-0560">Oxidoreductase</keyword>
<dbReference type="InterPro" id="IPR050631">
    <property type="entry name" value="PheA/TfdB_FAD_monoxygenase"/>
</dbReference>
<evidence type="ECO:0000313" key="3">
    <source>
        <dbReference type="EMBL" id="TDD39625.1"/>
    </source>
</evidence>
<evidence type="ECO:0000256" key="1">
    <source>
        <dbReference type="ARBA" id="ARBA00023002"/>
    </source>
</evidence>
<dbReference type="SUPFAM" id="SSF51905">
    <property type="entry name" value="FAD/NAD(P)-binding domain"/>
    <property type="match status" value="1"/>
</dbReference>
<dbReference type="EMBL" id="SMKW01000075">
    <property type="protein sequence ID" value="TDD39625.1"/>
    <property type="molecule type" value="Genomic_DNA"/>
</dbReference>
<dbReference type="PANTHER" id="PTHR43476:SF5">
    <property type="entry name" value="FAD-DEPENDENT MONOOXYGENASE"/>
    <property type="match status" value="1"/>
</dbReference>
<feature type="domain" description="FAD-binding" evidence="2">
    <location>
        <begin position="8"/>
        <end position="347"/>
    </location>
</feature>